<evidence type="ECO:0000313" key="2">
    <source>
        <dbReference type="Proteomes" id="UP001055072"/>
    </source>
</evidence>
<proteinExistence type="predicted"/>
<name>A0ACB8U224_9APHY</name>
<comment type="caution">
    <text evidence="1">The sequence shown here is derived from an EMBL/GenBank/DDBJ whole genome shotgun (WGS) entry which is preliminary data.</text>
</comment>
<dbReference type="Proteomes" id="UP001055072">
    <property type="component" value="Unassembled WGS sequence"/>
</dbReference>
<reference evidence="1" key="1">
    <citation type="journal article" date="2021" name="Environ. Microbiol.">
        <title>Gene family expansions and transcriptome signatures uncover fungal adaptations to wood decay.</title>
        <authorList>
            <person name="Hage H."/>
            <person name="Miyauchi S."/>
            <person name="Viragh M."/>
            <person name="Drula E."/>
            <person name="Min B."/>
            <person name="Chaduli D."/>
            <person name="Navarro D."/>
            <person name="Favel A."/>
            <person name="Norest M."/>
            <person name="Lesage-Meessen L."/>
            <person name="Balint B."/>
            <person name="Merenyi Z."/>
            <person name="de Eugenio L."/>
            <person name="Morin E."/>
            <person name="Martinez A.T."/>
            <person name="Baldrian P."/>
            <person name="Stursova M."/>
            <person name="Martinez M.J."/>
            <person name="Novotny C."/>
            <person name="Magnuson J.K."/>
            <person name="Spatafora J.W."/>
            <person name="Maurice S."/>
            <person name="Pangilinan J."/>
            <person name="Andreopoulos W."/>
            <person name="LaButti K."/>
            <person name="Hundley H."/>
            <person name="Na H."/>
            <person name="Kuo A."/>
            <person name="Barry K."/>
            <person name="Lipzen A."/>
            <person name="Henrissat B."/>
            <person name="Riley R."/>
            <person name="Ahrendt S."/>
            <person name="Nagy L.G."/>
            <person name="Grigoriev I.V."/>
            <person name="Martin F."/>
            <person name="Rosso M.N."/>
        </authorList>
    </citation>
    <scope>NUCLEOTIDE SEQUENCE</scope>
    <source>
        <strain evidence="1">CBS 384.51</strain>
    </source>
</reference>
<sequence length="987" mass="108500">MPETPYKNPLISYDFDLLVLAATMGVAVNNGIQEIYGYDNSLGLQAYLGAEGQTYVAQLRRGDVVQYERLLLSKPSTLFGAYGQASLIIFRPRTIPRPTAIVHYTRHNVRTFVVHPIPTLMASVPSSDAPPPGSGNEPHPPTSADNSEQYEGSSVQDNKDLPLYAQMWIRGDQAHAQYNAGGDLEALEVAVQSYRIAMDATEDDNAEKISVIANFGMALHARFKRVGGLHDLEESINLNRIAEALTPDDSPYKPLRLCNLCTSLFSLFKQHGRAEDLEEAIKLGTRADKLVPDNRVEKPALLNSLGNLLSERYKHSGSIDDLKSAIELQTHAVELTSGNRSDDPAWLTSLGISLQWRFDQLGNLEDLEKAITLQRRSVELTPAGHPDKPSRLTNAGSALQTRFLRLGNLEDIDSAVTLQSNAVELTPESHPDKPTLLNNLANSLEIRYDRTGVLNDLETSIAHQTRAAELTADSHTDKPLWLGNLGLKLHTRFEKTGCPDDLNQAITHQTSAVKLTPESHSDKPSWLHNLGSSLLLRFEQVGNAVDLEEAIRCAAHSVELLPENRPHRVQTFRLLGALRWPRYPKAILWSDSGLVAYLWDRVVKPVMDVVCTLVPPSQSQNTLPHVTWCPTGPLAFLPLHAAGIYPKDESPRTQSQTLMDIAVSSYTPTLEALLKPRTQLAQSTPSPRVLVVSQPETPDCQPIPETATEAGIVMSLVDANPLHDADGTVDAVLKGMVTHEWIHLACHGVQSHTDPINSAFILYDGKLTLSTLMSQHIPNADLAVLSACQTATGDEKLSEEAVHLAAGMLNVGYKSVVGTMWSISDRIAPMVMETFYRVMAEQVKAGGELQPAYALHEATKALRNKKDGLTDFLRWVPFVHFGGESQLSPDVYFVAGSASTSFIDDNNNDSCCEYKYGGKVLQVINTRSGTFDDRTLNEMICCFASDRVARTPDQGKKTTRMRGVSFVIEGKGKSQDLEVATLDCIRD</sequence>
<gene>
    <name evidence="1" type="ORF">BDY19DRAFT_906788</name>
</gene>
<protein>
    <submittedName>
        <fullName evidence="1">CHAT domain-containing protein</fullName>
    </submittedName>
</protein>
<evidence type="ECO:0000313" key="1">
    <source>
        <dbReference type="EMBL" id="KAI0088283.1"/>
    </source>
</evidence>
<dbReference type="EMBL" id="MU274914">
    <property type="protein sequence ID" value="KAI0088283.1"/>
    <property type="molecule type" value="Genomic_DNA"/>
</dbReference>
<organism evidence="1 2">
    <name type="scientific">Irpex rosettiformis</name>
    <dbReference type="NCBI Taxonomy" id="378272"/>
    <lineage>
        <taxon>Eukaryota</taxon>
        <taxon>Fungi</taxon>
        <taxon>Dikarya</taxon>
        <taxon>Basidiomycota</taxon>
        <taxon>Agaricomycotina</taxon>
        <taxon>Agaricomycetes</taxon>
        <taxon>Polyporales</taxon>
        <taxon>Irpicaceae</taxon>
        <taxon>Irpex</taxon>
    </lineage>
</organism>
<accession>A0ACB8U224</accession>
<keyword evidence="2" id="KW-1185">Reference proteome</keyword>